<proteinExistence type="predicted"/>
<accession>A0ACB9C9F4</accession>
<gene>
    <name evidence="1" type="ORF">L1987_62063</name>
</gene>
<sequence length="183" mass="19301">MQQSYSAYQGPAGGYNNFQGVTDYTPPYSGSFQGPTYPSSHGQHHQSGWSSGSDYYGNGAGQYPSGGTVVPVKLTTDGSPHHQGYGNSHSSYGQGYGNPHPQGHGSPHTEGHGSPHNQGHNSPYGSGKPNGFGGAITTQINKLTHGHNKYGSGSPNYGHSPNAFNHGYQQPQTWVVKALDDDE</sequence>
<protein>
    <submittedName>
        <fullName evidence="1">Uncharacterized protein</fullName>
    </submittedName>
</protein>
<reference evidence="1 2" key="2">
    <citation type="journal article" date="2022" name="Mol. Ecol. Resour.">
        <title>The genomes of chicory, endive, great burdock and yacon provide insights into Asteraceae paleo-polyploidization history and plant inulin production.</title>
        <authorList>
            <person name="Fan W."/>
            <person name="Wang S."/>
            <person name="Wang H."/>
            <person name="Wang A."/>
            <person name="Jiang F."/>
            <person name="Liu H."/>
            <person name="Zhao H."/>
            <person name="Xu D."/>
            <person name="Zhang Y."/>
        </authorList>
    </citation>
    <scope>NUCLEOTIDE SEQUENCE [LARGE SCALE GENOMIC DNA]</scope>
    <source>
        <strain evidence="2">cv. Yunnan</strain>
        <tissue evidence="1">Leaves</tissue>
    </source>
</reference>
<name>A0ACB9C9F4_9ASTR</name>
<dbReference type="EMBL" id="CM042038">
    <property type="protein sequence ID" value="KAI3730884.1"/>
    <property type="molecule type" value="Genomic_DNA"/>
</dbReference>
<keyword evidence="2" id="KW-1185">Reference proteome</keyword>
<dbReference type="Proteomes" id="UP001056120">
    <property type="component" value="Linkage Group LG21"/>
</dbReference>
<organism evidence="1 2">
    <name type="scientific">Smallanthus sonchifolius</name>
    <dbReference type="NCBI Taxonomy" id="185202"/>
    <lineage>
        <taxon>Eukaryota</taxon>
        <taxon>Viridiplantae</taxon>
        <taxon>Streptophyta</taxon>
        <taxon>Embryophyta</taxon>
        <taxon>Tracheophyta</taxon>
        <taxon>Spermatophyta</taxon>
        <taxon>Magnoliopsida</taxon>
        <taxon>eudicotyledons</taxon>
        <taxon>Gunneridae</taxon>
        <taxon>Pentapetalae</taxon>
        <taxon>asterids</taxon>
        <taxon>campanulids</taxon>
        <taxon>Asterales</taxon>
        <taxon>Asteraceae</taxon>
        <taxon>Asteroideae</taxon>
        <taxon>Heliantheae alliance</taxon>
        <taxon>Millerieae</taxon>
        <taxon>Smallanthus</taxon>
    </lineage>
</organism>
<reference evidence="2" key="1">
    <citation type="journal article" date="2022" name="Mol. Ecol. Resour.">
        <title>The genomes of chicory, endive, great burdock and yacon provide insights into Asteraceae palaeo-polyploidization history and plant inulin production.</title>
        <authorList>
            <person name="Fan W."/>
            <person name="Wang S."/>
            <person name="Wang H."/>
            <person name="Wang A."/>
            <person name="Jiang F."/>
            <person name="Liu H."/>
            <person name="Zhao H."/>
            <person name="Xu D."/>
            <person name="Zhang Y."/>
        </authorList>
    </citation>
    <scope>NUCLEOTIDE SEQUENCE [LARGE SCALE GENOMIC DNA]</scope>
    <source>
        <strain evidence="2">cv. Yunnan</strain>
    </source>
</reference>
<evidence type="ECO:0000313" key="2">
    <source>
        <dbReference type="Proteomes" id="UP001056120"/>
    </source>
</evidence>
<evidence type="ECO:0000313" key="1">
    <source>
        <dbReference type="EMBL" id="KAI3730884.1"/>
    </source>
</evidence>
<comment type="caution">
    <text evidence="1">The sequence shown here is derived from an EMBL/GenBank/DDBJ whole genome shotgun (WGS) entry which is preliminary data.</text>
</comment>